<evidence type="ECO:0000256" key="2">
    <source>
        <dbReference type="ARBA" id="ARBA00004429"/>
    </source>
</evidence>
<dbReference type="InterPro" id="IPR003594">
    <property type="entry name" value="HATPase_dom"/>
</dbReference>
<keyword evidence="6 14" id="KW-0597">Phosphoprotein</keyword>
<dbReference type="FunFam" id="3.30.565.10:FF:000006">
    <property type="entry name" value="Sensor histidine kinase WalK"/>
    <property type="match status" value="1"/>
</dbReference>
<dbReference type="InterPro" id="IPR013767">
    <property type="entry name" value="PAS_fold"/>
</dbReference>
<dbReference type="PANTHER" id="PTHR43547">
    <property type="entry name" value="TWO-COMPONENT HISTIDINE KINASE"/>
    <property type="match status" value="1"/>
</dbReference>
<dbReference type="Gene3D" id="2.10.70.100">
    <property type="match status" value="1"/>
</dbReference>
<evidence type="ECO:0000256" key="9">
    <source>
        <dbReference type="ARBA" id="ARBA00022737"/>
    </source>
</evidence>
<dbReference type="SMART" id="SM00388">
    <property type="entry name" value="HisKA"/>
    <property type="match status" value="1"/>
</dbReference>
<proteinExistence type="predicted"/>
<evidence type="ECO:0000256" key="11">
    <source>
        <dbReference type="ARBA" id="ARBA00022777"/>
    </source>
</evidence>
<keyword evidence="5" id="KW-0997">Cell inner membrane</keyword>
<evidence type="ECO:0000313" key="21">
    <source>
        <dbReference type="Proteomes" id="UP000316304"/>
    </source>
</evidence>
<keyword evidence="7 20" id="KW-0808">Transferase</keyword>
<dbReference type="Gene3D" id="3.30.565.10">
    <property type="entry name" value="Histidine kinase-like ATPase, C-terminal domain"/>
    <property type="match status" value="1"/>
</dbReference>
<feature type="domain" description="PAC" evidence="19">
    <location>
        <begin position="350"/>
        <end position="402"/>
    </location>
</feature>
<dbReference type="PRINTS" id="PR00344">
    <property type="entry name" value="BCTRLSENSOR"/>
</dbReference>
<keyword evidence="21" id="KW-1185">Reference proteome</keyword>
<keyword evidence="8" id="KW-0812">Transmembrane</keyword>
<dbReference type="Gene3D" id="3.30.450.40">
    <property type="match status" value="2"/>
</dbReference>
<feature type="domain" description="Histidine kinase" evidence="16">
    <location>
        <begin position="890"/>
        <end position="1105"/>
    </location>
</feature>
<feature type="domain" description="Response regulatory" evidence="17">
    <location>
        <begin position="1124"/>
        <end position="1241"/>
    </location>
</feature>
<dbReference type="InterPro" id="IPR036890">
    <property type="entry name" value="HATPase_C_sf"/>
</dbReference>
<evidence type="ECO:0000259" key="19">
    <source>
        <dbReference type="PROSITE" id="PS50113"/>
    </source>
</evidence>
<dbReference type="Gene3D" id="3.40.50.2300">
    <property type="match status" value="1"/>
</dbReference>
<dbReference type="SUPFAM" id="SSF55785">
    <property type="entry name" value="PYP-like sensor domain (PAS domain)"/>
    <property type="match status" value="3"/>
</dbReference>
<dbReference type="Gene3D" id="3.30.450.20">
    <property type="entry name" value="PAS domain"/>
    <property type="match status" value="3"/>
</dbReference>
<dbReference type="PROSITE" id="PS50110">
    <property type="entry name" value="RESPONSE_REGULATORY"/>
    <property type="match status" value="1"/>
</dbReference>
<dbReference type="SMART" id="SM00091">
    <property type="entry name" value="PAS"/>
    <property type="match status" value="3"/>
</dbReference>
<dbReference type="GO" id="GO:0005886">
    <property type="term" value="C:plasma membrane"/>
    <property type="evidence" value="ECO:0007669"/>
    <property type="project" value="UniProtKB-SubCell"/>
</dbReference>
<keyword evidence="11 20" id="KW-0418">Kinase</keyword>
<dbReference type="SMART" id="SM00086">
    <property type="entry name" value="PAC"/>
    <property type="match status" value="3"/>
</dbReference>
<dbReference type="InterPro" id="IPR013655">
    <property type="entry name" value="PAS_fold_3"/>
</dbReference>
<dbReference type="PROSITE" id="PS50109">
    <property type="entry name" value="HIS_KIN"/>
    <property type="match status" value="1"/>
</dbReference>
<organism evidence="20 21">
    <name type="scientific">Novipirellula galeiformis</name>
    <dbReference type="NCBI Taxonomy" id="2528004"/>
    <lineage>
        <taxon>Bacteria</taxon>
        <taxon>Pseudomonadati</taxon>
        <taxon>Planctomycetota</taxon>
        <taxon>Planctomycetia</taxon>
        <taxon>Pirellulales</taxon>
        <taxon>Pirellulaceae</taxon>
        <taxon>Novipirellula</taxon>
    </lineage>
</organism>
<dbReference type="NCBIfam" id="TIGR00229">
    <property type="entry name" value="sensory_box"/>
    <property type="match status" value="3"/>
</dbReference>
<comment type="catalytic activity">
    <reaction evidence="1">
        <text>ATP + protein L-histidine = ADP + protein N-phospho-L-histidine.</text>
        <dbReference type="EC" id="2.7.13.3"/>
    </reaction>
</comment>
<dbReference type="EMBL" id="SJPT01000005">
    <property type="protein sequence ID" value="TWU22334.1"/>
    <property type="molecule type" value="Genomic_DNA"/>
</dbReference>
<dbReference type="SMART" id="SM00065">
    <property type="entry name" value="GAF"/>
    <property type="match status" value="2"/>
</dbReference>
<dbReference type="SUPFAM" id="SSF52172">
    <property type="entry name" value="CheY-like"/>
    <property type="match status" value="1"/>
</dbReference>
<dbReference type="AlphaFoldDB" id="A0A5C6CFM8"/>
<evidence type="ECO:0000256" key="3">
    <source>
        <dbReference type="ARBA" id="ARBA00012438"/>
    </source>
</evidence>
<evidence type="ECO:0000259" key="16">
    <source>
        <dbReference type="PROSITE" id="PS50109"/>
    </source>
</evidence>
<dbReference type="Pfam" id="PF00512">
    <property type="entry name" value="HisKA"/>
    <property type="match status" value="1"/>
</dbReference>
<comment type="caution">
    <text evidence="20">The sequence shown here is derived from an EMBL/GenBank/DDBJ whole genome shotgun (WGS) entry which is preliminary data.</text>
</comment>
<dbReference type="GO" id="GO:0000155">
    <property type="term" value="F:phosphorelay sensor kinase activity"/>
    <property type="evidence" value="ECO:0007669"/>
    <property type="project" value="InterPro"/>
</dbReference>
<keyword evidence="4" id="KW-1003">Cell membrane</keyword>
<evidence type="ECO:0000256" key="13">
    <source>
        <dbReference type="ARBA" id="ARBA00023136"/>
    </source>
</evidence>
<evidence type="ECO:0000259" key="17">
    <source>
        <dbReference type="PROSITE" id="PS50110"/>
    </source>
</evidence>
<dbReference type="InterPro" id="IPR005467">
    <property type="entry name" value="His_kinase_dom"/>
</dbReference>
<dbReference type="Pfam" id="PF00989">
    <property type="entry name" value="PAS"/>
    <property type="match status" value="2"/>
</dbReference>
<keyword evidence="13" id="KW-0472">Membrane</keyword>
<dbReference type="SMART" id="SM00448">
    <property type="entry name" value="REC"/>
    <property type="match status" value="1"/>
</dbReference>
<dbReference type="InterPro" id="IPR011006">
    <property type="entry name" value="CheY-like_superfamily"/>
</dbReference>
<feature type="domain" description="PAS" evidence="18">
    <location>
        <begin position="276"/>
        <end position="347"/>
    </location>
</feature>
<dbReference type="Gene3D" id="1.10.287.130">
    <property type="match status" value="1"/>
</dbReference>
<dbReference type="InterPro" id="IPR003018">
    <property type="entry name" value="GAF"/>
</dbReference>
<protein>
    <recommendedName>
        <fullName evidence="3">histidine kinase</fullName>
        <ecNumber evidence="3">2.7.13.3</ecNumber>
    </recommendedName>
</protein>
<accession>A0A5C6CFM8</accession>
<keyword evidence="9" id="KW-0677">Repeat</keyword>
<dbReference type="SUPFAM" id="SSF47384">
    <property type="entry name" value="Homodimeric domain of signal transducing histidine kinase"/>
    <property type="match status" value="1"/>
</dbReference>
<evidence type="ECO:0000256" key="1">
    <source>
        <dbReference type="ARBA" id="ARBA00000085"/>
    </source>
</evidence>
<evidence type="ECO:0000256" key="10">
    <source>
        <dbReference type="ARBA" id="ARBA00022741"/>
    </source>
</evidence>
<evidence type="ECO:0000256" key="6">
    <source>
        <dbReference type="ARBA" id="ARBA00022553"/>
    </source>
</evidence>
<dbReference type="Proteomes" id="UP000316304">
    <property type="component" value="Unassembled WGS sequence"/>
</dbReference>
<dbReference type="GO" id="GO:0000166">
    <property type="term" value="F:nucleotide binding"/>
    <property type="evidence" value="ECO:0007669"/>
    <property type="project" value="UniProtKB-KW"/>
</dbReference>
<dbReference type="FunFam" id="2.10.70.100:FF:000001">
    <property type="entry name" value="Sensory transduction histidine kinase"/>
    <property type="match status" value="1"/>
</dbReference>
<dbReference type="EC" id="2.7.13.3" evidence="3"/>
<evidence type="ECO:0000256" key="12">
    <source>
        <dbReference type="ARBA" id="ARBA00022989"/>
    </source>
</evidence>
<feature type="modified residue" description="4-aspartylphosphate" evidence="14">
    <location>
        <position position="1174"/>
    </location>
</feature>
<dbReference type="InterPro" id="IPR029016">
    <property type="entry name" value="GAF-like_dom_sf"/>
</dbReference>
<dbReference type="InterPro" id="IPR000700">
    <property type="entry name" value="PAS-assoc_C"/>
</dbReference>
<feature type="region of interest" description="Disordered" evidence="15">
    <location>
        <begin position="1245"/>
        <end position="1271"/>
    </location>
</feature>
<evidence type="ECO:0000256" key="8">
    <source>
        <dbReference type="ARBA" id="ARBA00022692"/>
    </source>
</evidence>
<dbReference type="InterPro" id="IPR004358">
    <property type="entry name" value="Sig_transdc_His_kin-like_C"/>
</dbReference>
<evidence type="ECO:0000256" key="15">
    <source>
        <dbReference type="SAM" id="MobiDB-lite"/>
    </source>
</evidence>
<dbReference type="Pfam" id="PF00072">
    <property type="entry name" value="Response_reg"/>
    <property type="match status" value="1"/>
</dbReference>
<dbReference type="FunFam" id="3.30.450.40:FF:000035">
    <property type="entry name" value="PAS sensor protein"/>
    <property type="match status" value="1"/>
</dbReference>
<dbReference type="CDD" id="cd00082">
    <property type="entry name" value="HisKA"/>
    <property type="match status" value="1"/>
</dbReference>
<dbReference type="Pfam" id="PF08447">
    <property type="entry name" value="PAS_3"/>
    <property type="match status" value="1"/>
</dbReference>
<dbReference type="PROSITE" id="PS50112">
    <property type="entry name" value="PAS"/>
    <property type="match status" value="2"/>
</dbReference>
<keyword evidence="12" id="KW-1133">Transmembrane helix</keyword>
<feature type="domain" description="PAC" evidence="19">
    <location>
        <begin position="653"/>
        <end position="705"/>
    </location>
</feature>
<evidence type="ECO:0000256" key="7">
    <source>
        <dbReference type="ARBA" id="ARBA00022679"/>
    </source>
</evidence>
<dbReference type="GO" id="GO:0006355">
    <property type="term" value="P:regulation of DNA-templated transcription"/>
    <property type="evidence" value="ECO:0007669"/>
    <property type="project" value="InterPro"/>
</dbReference>
<dbReference type="SMART" id="SM00387">
    <property type="entry name" value="HATPase_c"/>
    <property type="match status" value="1"/>
</dbReference>
<dbReference type="InterPro" id="IPR001789">
    <property type="entry name" value="Sig_transdc_resp-reg_receiver"/>
</dbReference>
<evidence type="ECO:0000256" key="4">
    <source>
        <dbReference type="ARBA" id="ARBA00022475"/>
    </source>
</evidence>
<dbReference type="InterPro" id="IPR035965">
    <property type="entry name" value="PAS-like_dom_sf"/>
</dbReference>
<dbReference type="SUPFAM" id="SSF55781">
    <property type="entry name" value="GAF domain-like"/>
    <property type="match status" value="2"/>
</dbReference>
<comment type="subcellular location">
    <subcellularLocation>
        <location evidence="2">Cell inner membrane</location>
        <topology evidence="2">Multi-pass membrane protein</topology>
    </subcellularLocation>
</comment>
<feature type="domain" description="PAC" evidence="19">
    <location>
        <begin position="227"/>
        <end position="279"/>
    </location>
</feature>
<reference evidence="20 21" key="1">
    <citation type="submission" date="2019-02" db="EMBL/GenBank/DDBJ databases">
        <title>Deep-cultivation of Planctomycetes and their phenomic and genomic characterization uncovers novel biology.</title>
        <authorList>
            <person name="Wiegand S."/>
            <person name="Jogler M."/>
            <person name="Boedeker C."/>
            <person name="Pinto D."/>
            <person name="Vollmers J."/>
            <person name="Rivas-Marin E."/>
            <person name="Kohn T."/>
            <person name="Peeters S.H."/>
            <person name="Heuer A."/>
            <person name="Rast P."/>
            <person name="Oberbeckmann S."/>
            <person name="Bunk B."/>
            <person name="Jeske O."/>
            <person name="Meyerdierks A."/>
            <person name="Storesund J.E."/>
            <person name="Kallscheuer N."/>
            <person name="Luecker S."/>
            <person name="Lage O.M."/>
            <person name="Pohl T."/>
            <person name="Merkel B.J."/>
            <person name="Hornburger P."/>
            <person name="Mueller R.-W."/>
            <person name="Bruemmer F."/>
            <person name="Labrenz M."/>
            <person name="Spormann A.M."/>
            <person name="Op Den Camp H."/>
            <person name="Overmann J."/>
            <person name="Amann R."/>
            <person name="Jetten M.S.M."/>
            <person name="Mascher T."/>
            <person name="Medema M.H."/>
            <person name="Devos D.P."/>
            <person name="Kaster A.-K."/>
            <person name="Ovreas L."/>
            <person name="Rohde M."/>
            <person name="Galperin M.Y."/>
            <person name="Jogler C."/>
        </authorList>
    </citation>
    <scope>NUCLEOTIDE SEQUENCE [LARGE SCALE GENOMIC DNA]</scope>
    <source>
        <strain evidence="20 21">Pla52o</strain>
    </source>
</reference>
<evidence type="ECO:0000259" key="18">
    <source>
        <dbReference type="PROSITE" id="PS50112"/>
    </source>
</evidence>
<dbReference type="InterPro" id="IPR001610">
    <property type="entry name" value="PAC"/>
</dbReference>
<dbReference type="Pfam" id="PF02518">
    <property type="entry name" value="HATPase_c"/>
    <property type="match status" value="1"/>
</dbReference>
<dbReference type="InterPro" id="IPR003661">
    <property type="entry name" value="HisK_dim/P_dom"/>
</dbReference>
<dbReference type="Pfam" id="PF13185">
    <property type="entry name" value="GAF_2"/>
    <property type="match status" value="1"/>
</dbReference>
<dbReference type="PROSITE" id="PS50113">
    <property type="entry name" value="PAC"/>
    <property type="match status" value="3"/>
</dbReference>
<dbReference type="OrthoDB" id="3272385at2"/>
<evidence type="ECO:0000256" key="5">
    <source>
        <dbReference type="ARBA" id="ARBA00022519"/>
    </source>
</evidence>
<evidence type="ECO:0000313" key="20">
    <source>
        <dbReference type="EMBL" id="TWU22334.1"/>
    </source>
</evidence>
<dbReference type="CDD" id="cd17580">
    <property type="entry name" value="REC_2_DhkD-like"/>
    <property type="match status" value="1"/>
</dbReference>
<dbReference type="InterPro" id="IPR000014">
    <property type="entry name" value="PAS"/>
</dbReference>
<dbReference type="PANTHER" id="PTHR43547:SF2">
    <property type="entry name" value="HYBRID SIGNAL TRANSDUCTION HISTIDINE KINASE C"/>
    <property type="match status" value="1"/>
</dbReference>
<dbReference type="Pfam" id="PF01590">
    <property type="entry name" value="GAF"/>
    <property type="match status" value="1"/>
</dbReference>
<feature type="domain" description="PAS" evidence="18">
    <location>
        <begin position="149"/>
        <end position="222"/>
    </location>
</feature>
<dbReference type="SUPFAM" id="SSF55874">
    <property type="entry name" value="ATPase domain of HSP90 chaperone/DNA topoisomerase II/histidine kinase"/>
    <property type="match status" value="1"/>
</dbReference>
<dbReference type="CDD" id="cd00130">
    <property type="entry name" value="PAS"/>
    <property type="match status" value="3"/>
</dbReference>
<dbReference type="RefSeq" id="WP_146595515.1">
    <property type="nucleotide sequence ID" value="NZ_SJPT01000005.1"/>
</dbReference>
<dbReference type="InterPro" id="IPR036097">
    <property type="entry name" value="HisK_dim/P_sf"/>
</dbReference>
<evidence type="ECO:0000256" key="14">
    <source>
        <dbReference type="PROSITE-ProRule" id="PRU00169"/>
    </source>
</evidence>
<name>A0A5C6CFM8_9BACT</name>
<keyword evidence="10" id="KW-0547">Nucleotide-binding</keyword>
<sequence length="1271" mass="141485">MMSPDGFVSLANRFSEAALLVSGDGIVLAANRSFHDFQLASPPLPGCHLSALATTPERDVRSYLRDCARNRDPVVGALTFKTLQGEEIVFRCDGSILHHEEDRRASQLMIKLVPRDRSSTQFAVLTQKIADLNEEMRRRKQLQSDLLAQSESLRVTLSSIGDGVIVSDTNGLVTFMNPVAETLTGWRQSEAVGQPVTNVFQIVDEASRQPEEDPSSRAIREGAIVELANRSVLISKDLTERPIDDSAAPIHDREGHVLGVVLVFRDVSQRRAAEIEQGRLAALVDSSDDAILGFTFKGVITDWNAGAEKLFGFSAEETVGQSMLSSIVPEEEKTSFLETLRRVELGDRIEPFETVRLRKNGQLVPVAIRVSPILDSAKRVVGASAIDRDISKQKTFDLRRNALLAVTQVIASEKNAEQAIQEILAVLGSVLNWDAVFFWQVESDRDQLRLVQAWHARPSDSVTRLVDSLSVTCQHGEGLCGHVWQSQQPQWIPDVVEDPRFGRDPTTTQNGWHTAFAYPIGMGEASFGVIELYSSEVRPRDQDLIEMMGTVASQLVQFLERCHAENKLRLSRQELRESEERLRLALDAGRMGSWEWNIASGNVIWSSTLEKIHGLAEGSFERSFEAYQRDIHPQDRERVLASIQETVQQGQIHHLEYRIVWPDASVHWLESRGRLFRDEDGHPIRMIGICSDITEQKHLEQTLRFLAESSRSLSTLVDYRSTLQKIAALSVPHFADWCAVDMLQPDGTIQRVAVAHVDPEKVRLADELYRRYPPSPNAAHGVMKVFRTGEPELATEIPDSLLERVAQDEEHLAMMRQLSLTSYMCVPLRVKDKVLGGLTFVGAESGRRYNETDLAMATDLAQRAAIAIQNALLYQQVREADRRKDEFLAMLAHELRNPLAPIRSGLDLLAMESGGHREIVELMQDQVEHVVRLVDDLLDVSRIMRGKVELRKESVPLADLVKRSVNAVQSTVDSRQQQLTVHLESDSMYLNADPVRIVQVLQNLLTNASKYMDAGGKIELTVERRNEMAVITVRDTGVGIEEELLPQVFDLFTQSSRSLDRAQGGLGIGLTLVQRLVEMHGGTVSAHSDGLGHGSTFVVCLPLANAVDQPSAALPEDAQVPPHRICVVDDNRSAAWLLKALLMKVGEHEVETAADGATLLAKIHDFKPQVVFLDIGLPGMDGHQVAREIRRQAEFDDVLLVALTGYGQEEDRRNSRAAGFDLHLVKPPSVAQIKSVFSHPKLTARFAENPERPLPHRTANGGSGETQRSEE</sequence>
<gene>
    <name evidence="20" type="primary">luxQ_3</name>
    <name evidence="20" type="ORF">Pla52o_33900</name>
</gene>